<gene>
    <name evidence="1" type="ORF">K0T92_22000</name>
</gene>
<protein>
    <submittedName>
        <fullName evidence="1">Uncharacterized protein</fullName>
    </submittedName>
</protein>
<accession>A0ABS7DCL2</accession>
<dbReference type="EMBL" id="JAHZIJ010000024">
    <property type="protein sequence ID" value="MBW7477396.1"/>
    <property type="molecule type" value="Genomic_DNA"/>
</dbReference>
<comment type="caution">
    <text evidence="1">The sequence shown here is derived from an EMBL/GenBank/DDBJ whole genome shotgun (WGS) entry which is preliminary data.</text>
</comment>
<name>A0ABS7DCL2_9BACL</name>
<proteinExistence type="predicted"/>
<evidence type="ECO:0000313" key="2">
    <source>
        <dbReference type="Proteomes" id="UP000812277"/>
    </source>
</evidence>
<reference evidence="1 2" key="1">
    <citation type="submission" date="2021-07" db="EMBL/GenBank/DDBJ databases">
        <title>Paenibacillus radiodurans sp. nov., isolated from the southeastern edge of Tengger Desert.</title>
        <authorList>
            <person name="Zhang G."/>
        </authorList>
    </citation>
    <scope>NUCLEOTIDE SEQUENCE [LARGE SCALE GENOMIC DNA]</scope>
    <source>
        <strain evidence="1 2">DT7-4</strain>
    </source>
</reference>
<dbReference type="RefSeq" id="WP_219874646.1">
    <property type="nucleotide sequence ID" value="NZ_JAHZIJ010000024.1"/>
</dbReference>
<dbReference type="Proteomes" id="UP000812277">
    <property type="component" value="Unassembled WGS sequence"/>
</dbReference>
<keyword evidence="2" id="KW-1185">Reference proteome</keyword>
<evidence type="ECO:0000313" key="1">
    <source>
        <dbReference type="EMBL" id="MBW7477396.1"/>
    </source>
</evidence>
<sequence>MQEFRLKEALEGRMPAIMQEYAAEMIDRGKKQKNACTLAGISILAIQNERKPAFSQACSPFMGTLRCTGGVRTVLADARAVLRCMTAVGYFNSLPLQSGFRRLRRLCLHLKRIEYTRAPPH</sequence>
<organism evidence="1 2">
    <name type="scientific">Paenibacillus oenotherae</name>
    <dbReference type="NCBI Taxonomy" id="1435645"/>
    <lineage>
        <taxon>Bacteria</taxon>
        <taxon>Bacillati</taxon>
        <taxon>Bacillota</taxon>
        <taxon>Bacilli</taxon>
        <taxon>Bacillales</taxon>
        <taxon>Paenibacillaceae</taxon>
        <taxon>Paenibacillus</taxon>
    </lineage>
</organism>